<evidence type="ECO:0000256" key="13">
    <source>
        <dbReference type="SAM" id="MobiDB-lite"/>
    </source>
</evidence>
<sequence length="305" mass="34628">MEPRERVSNFAIKDEPIEICEEKEYIRDSVDRGKVIVVVSPTETKPLASSEHLKNKINNNMSFLDIISPMHSLEEKNFDNDDDDDDDDNDNDDDDNDDDDKENIKIKRISSESKQSCDSREVDKIFPQQRHRTQGNRSPRRKSTNIPTLLCIDNNKLVDATSAAGVKRKIPRPANAFMLFANEWRRKLAAENPRESNKNIMILFCSIFFRLGVFWKNMSKDIKEKYFALAREVDKEHKRKYPVGAGVPSGQLTSPGSGGDRIEAPSGIDGASTEFTCICAHITRGDHGKGVGGVWWRVKENRGWA</sequence>
<evidence type="ECO:0000256" key="5">
    <source>
        <dbReference type="ARBA" id="ARBA00022860"/>
    </source>
</evidence>
<dbReference type="InterPro" id="IPR009071">
    <property type="entry name" value="HMG_box_dom"/>
</dbReference>
<evidence type="ECO:0000256" key="6">
    <source>
        <dbReference type="ARBA" id="ARBA00022928"/>
    </source>
</evidence>
<evidence type="ECO:0000256" key="12">
    <source>
        <dbReference type="PROSITE-ProRule" id="PRU00267"/>
    </source>
</evidence>
<accession>A0A195AY59</accession>
<dbReference type="Gene3D" id="1.10.30.10">
    <property type="entry name" value="High mobility group box domain"/>
    <property type="match status" value="1"/>
</dbReference>
<evidence type="ECO:0000256" key="8">
    <source>
        <dbReference type="ARBA" id="ARBA00023159"/>
    </source>
</evidence>
<dbReference type="SUPFAM" id="SSF47095">
    <property type="entry name" value="HMG-box"/>
    <property type="match status" value="1"/>
</dbReference>
<dbReference type="InterPro" id="IPR036910">
    <property type="entry name" value="HMG_box_dom_sf"/>
</dbReference>
<keyword evidence="7 12" id="KW-0238">DNA-binding</keyword>
<dbReference type="GO" id="GO:0030154">
    <property type="term" value="P:cell differentiation"/>
    <property type="evidence" value="ECO:0007669"/>
    <property type="project" value="UniProtKB-KW"/>
</dbReference>
<dbReference type="GO" id="GO:0016607">
    <property type="term" value="C:nuclear speck"/>
    <property type="evidence" value="ECO:0007669"/>
    <property type="project" value="UniProtKB-SubCell"/>
</dbReference>
<keyword evidence="5" id="KW-0112">Calmodulin-binding</keyword>
<dbReference type="AlphaFoldDB" id="A0A195AY59"/>
<evidence type="ECO:0000313" key="16">
    <source>
        <dbReference type="Proteomes" id="UP000078540"/>
    </source>
</evidence>
<feature type="region of interest" description="Disordered" evidence="13">
    <location>
        <begin position="74"/>
        <end position="145"/>
    </location>
</feature>
<name>A0A195AY59_9HYME</name>
<dbReference type="STRING" id="520822.A0A195AY59"/>
<proteinExistence type="inferred from homology"/>
<feature type="compositionally biased region" description="Basic and acidic residues" evidence="13">
    <location>
        <begin position="102"/>
        <end position="124"/>
    </location>
</feature>
<dbReference type="GO" id="GO:0007548">
    <property type="term" value="P:sex differentiation"/>
    <property type="evidence" value="ECO:0007669"/>
    <property type="project" value="UniProtKB-KW"/>
</dbReference>
<protein>
    <recommendedName>
        <fullName evidence="3">Sex-determining region Y protein</fullName>
    </recommendedName>
    <alternativeName>
        <fullName evidence="10">Testis-determining factor</fullName>
    </alternativeName>
</protein>
<evidence type="ECO:0000313" key="15">
    <source>
        <dbReference type="EMBL" id="KYM76879.1"/>
    </source>
</evidence>
<comment type="subcellular location">
    <subcellularLocation>
        <location evidence="1">Nucleus speckle</location>
    </subcellularLocation>
</comment>
<comment type="function">
    <text evidence="11">Transcriptional regulator that controls a genetic switch in male development. It is necessary and sufficient for initiating male sex determination by directing the development of supporting cell precursors (pre-Sertoli cells) as Sertoli rather than granulosa cells. Involved in different aspects of gene regulation including promoter activation or repression. Binds to the DNA consensus sequence 5'-[AT]AACAA[AT]-3'. SRY HMG box recognizes DNA by partial intercalation in the minor groove and promotes DNA bending. Also involved in pre-mRNA splicing. In male adult brain involved in the maintenance of motor functions of dopaminergic neurons.</text>
</comment>
<gene>
    <name evidence="15" type="ORF">ALC53_12768</name>
</gene>
<feature type="DNA-binding region" description="HMG box" evidence="12">
    <location>
        <begin position="170"/>
        <end position="245"/>
    </location>
</feature>
<dbReference type="Proteomes" id="UP000078540">
    <property type="component" value="Unassembled WGS sequence"/>
</dbReference>
<dbReference type="PANTHER" id="PTHR10270">
    <property type="entry name" value="SOX TRANSCRIPTION FACTOR"/>
    <property type="match status" value="1"/>
</dbReference>
<reference evidence="15 16" key="1">
    <citation type="submission" date="2015-09" db="EMBL/GenBank/DDBJ databases">
        <title>Atta colombica WGS genome.</title>
        <authorList>
            <person name="Nygaard S."/>
            <person name="Hu H."/>
            <person name="Boomsma J."/>
            <person name="Zhang G."/>
        </authorList>
    </citation>
    <scope>NUCLEOTIDE SEQUENCE [LARGE SCALE GENOMIC DNA]</scope>
    <source>
        <strain evidence="15">Treedump-2</strain>
        <tissue evidence="15">Whole body</tissue>
    </source>
</reference>
<organism evidence="15 16">
    <name type="scientific">Atta colombica</name>
    <dbReference type="NCBI Taxonomy" id="520822"/>
    <lineage>
        <taxon>Eukaryota</taxon>
        <taxon>Metazoa</taxon>
        <taxon>Ecdysozoa</taxon>
        <taxon>Arthropoda</taxon>
        <taxon>Hexapoda</taxon>
        <taxon>Insecta</taxon>
        <taxon>Pterygota</taxon>
        <taxon>Neoptera</taxon>
        <taxon>Endopterygota</taxon>
        <taxon>Hymenoptera</taxon>
        <taxon>Apocrita</taxon>
        <taxon>Aculeata</taxon>
        <taxon>Formicoidea</taxon>
        <taxon>Formicidae</taxon>
        <taxon>Myrmicinae</taxon>
        <taxon>Atta</taxon>
    </lineage>
</organism>
<keyword evidence="4" id="KW-0221">Differentiation</keyword>
<evidence type="ECO:0000256" key="1">
    <source>
        <dbReference type="ARBA" id="ARBA00004324"/>
    </source>
</evidence>
<feature type="region of interest" description="Disordered" evidence="13">
    <location>
        <begin position="244"/>
        <end position="265"/>
    </location>
</feature>
<evidence type="ECO:0000256" key="4">
    <source>
        <dbReference type="ARBA" id="ARBA00022782"/>
    </source>
</evidence>
<keyword evidence="8" id="KW-0010">Activator</keyword>
<evidence type="ECO:0000256" key="9">
    <source>
        <dbReference type="ARBA" id="ARBA00023163"/>
    </source>
</evidence>
<dbReference type="CDD" id="cd01389">
    <property type="entry name" value="HMG-box_ROX1-like"/>
    <property type="match status" value="1"/>
</dbReference>
<dbReference type="Pfam" id="PF00505">
    <property type="entry name" value="HMG_box"/>
    <property type="match status" value="1"/>
</dbReference>
<dbReference type="SMART" id="SM00398">
    <property type="entry name" value="HMG"/>
    <property type="match status" value="1"/>
</dbReference>
<dbReference type="EMBL" id="KQ976716">
    <property type="protein sequence ID" value="KYM76879.1"/>
    <property type="molecule type" value="Genomic_DNA"/>
</dbReference>
<dbReference type="PROSITE" id="PS50118">
    <property type="entry name" value="HMG_BOX_2"/>
    <property type="match status" value="1"/>
</dbReference>
<keyword evidence="6" id="KW-0726">Sexual differentiation</keyword>
<evidence type="ECO:0000259" key="14">
    <source>
        <dbReference type="PROSITE" id="PS50118"/>
    </source>
</evidence>
<evidence type="ECO:0000256" key="11">
    <source>
        <dbReference type="ARBA" id="ARBA00045821"/>
    </source>
</evidence>
<dbReference type="GO" id="GO:0001228">
    <property type="term" value="F:DNA-binding transcription activator activity, RNA polymerase II-specific"/>
    <property type="evidence" value="ECO:0007669"/>
    <property type="project" value="TreeGrafter"/>
</dbReference>
<feature type="domain" description="HMG box" evidence="14">
    <location>
        <begin position="170"/>
        <end position="245"/>
    </location>
</feature>
<keyword evidence="16" id="KW-1185">Reference proteome</keyword>
<feature type="compositionally biased region" description="Basic residues" evidence="13">
    <location>
        <begin position="129"/>
        <end position="143"/>
    </location>
</feature>
<evidence type="ECO:0000256" key="10">
    <source>
        <dbReference type="ARBA" id="ARBA00032498"/>
    </source>
</evidence>
<comment type="similarity">
    <text evidence="2">Belongs to the SRY family.</text>
</comment>
<dbReference type="PANTHER" id="PTHR10270:SF161">
    <property type="entry name" value="SEX-DETERMINING REGION Y PROTEIN"/>
    <property type="match status" value="1"/>
</dbReference>
<dbReference type="InterPro" id="IPR050140">
    <property type="entry name" value="SRY-related_HMG-box_TF-like"/>
</dbReference>
<evidence type="ECO:0000256" key="2">
    <source>
        <dbReference type="ARBA" id="ARBA00005998"/>
    </source>
</evidence>
<keyword evidence="12" id="KW-0539">Nucleus</keyword>
<feature type="compositionally biased region" description="Acidic residues" evidence="13">
    <location>
        <begin position="80"/>
        <end position="101"/>
    </location>
</feature>
<dbReference type="GO" id="GO:0005516">
    <property type="term" value="F:calmodulin binding"/>
    <property type="evidence" value="ECO:0007669"/>
    <property type="project" value="UniProtKB-KW"/>
</dbReference>
<evidence type="ECO:0000256" key="3">
    <source>
        <dbReference type="ARBA" id="ARBA00019052"/>
    </source>
</evidence>
<evidence type="ECO:0000256" key="7">
    <source>
        <dbReference type="ARBA" id="ARBA00023125"/>
    </source>
</evidence>
<dbReference type="GO" id="GO:0000978">
    <property type="term" value="F:RNA polymerase II cis-regulatory region sequence-specific DNA binding"/>
    <property type="evidence" value="ECO:0007669"/>
    <property type="project" value="TreeGrafter"/>
</dbReference>
<keyword evidence="9" id="KW-0804">Transcription</keyword>